<keyword evidence="2 6" id="KW-0378">Hydrolase</keyword>
<feature type="region of interest" description="Disordered" evidence="3">
    <location>
        <begin position="29"/>
        <end position="48"/>
    </location>
</feature>
<name>F0SR78_RUBBR</name>
<accession>F0SR78</accession>
<sequence length="312" mass="34171">MLRRSPMMLALLTLLAVSFVSPLQGQPAQAQKQKAKGNAKAKQNLVPKGGERNVYKQVDDSELPLYVYSPEKRKPNENVPAVVFFFGGGWAKGSPAQFETHCQHLADRGIVAVNVEYRVTSRYPVKVEDCVEDAKSAMRWVRANAERFGIDPDRIAAAGGSAGGHLAACTALVNDINAETDDLSVSAEPNAMILFNPALGVAPVDRMTAEMQQKMAAVADRARGSMKAVSPLTFSSTKQPPMIMFFGTEDDLLGPAKLFMEDSEKAGNSCKLVTYEGQKHAFFNREPYRGLTTQEMDKFLVDLDWLPPASQR</sequence>
<feature type="signal peptide" evidence="4">
    <location>
        <begin position="1"/>
        <end position="25"/>
    </location>
</feature>
<feature type="domain" description="BD-FAE-like" evidence="5">
    <location>
        <begin position="67"/>
        <end position="253"/>
    </location>
</feature>
<dbReference type="Gene3D" id="3.40.50.1820">
    <property type="entry name" value="alpha/beta hydrolase"/>
    <property type="match status" value="1"/>
</dbReference>
<dbReference type="InterPro" id="IPR050300">
    <property type="entry name" value="GDXG_lipolytic_enzyme"/>
</dbReference>
<evidence type="ECO:0000259" key="5">
    <source>
        <dbReference type="Pfam" id="PF20434"/>
    </source>
</evidence>
<dbReference type="OrthoDB" id="9815425at2"/>
<dbReference type="PANTHER" id="PTHR48081">
    <property type="entry name" value="AB HYDROLASE SUPERFAMILY PROTEIN C4A8.06C"/>
    <property type="match status" value="1"/>
</dbReference>
<feature type="chain" id="PRO_5003258784" evidence="4">
    <location>
        <begin position="26"/>
        <end position="312"/>
    </location>
</feature>
<dbReference type="SUPFAM" id="SSF53474">
    <property type="entry name" value="alpha/beta-Hydrolases"/>
    <property type="match status" value="1"/>
</dbReference>
<reference evidence="7" key="1">
    <citation type="submission" date="2011-02" db="EMBL/GenBank/DDBJ databases">
        <title>The complete genome of Planctomyces brasiliensis DSM 5305.</title>
        <authorList>
            <person name="Lucas S."/>
            <person name="Copeland A."/>
            <person name="Lapidus A."/>
            <person name="Bruce D."/>
            <person name="Goodwin L."/>
            <person name="Pitluck S."/>
            <person name="Kyrpides N."/>
            <person name="Mavromatis K."/>
            <person name="Pagani I."/>
            <person name="Ivanova N."/>
            <person name="Ovchinnikova G."/>
            <person name="Lu M."/>
            <person name="Detter J.C."/>
            <person name="Han C."/>
            <person name="Land M."/>
            <person name="Hauser L."/>
            <person name="Markowitz V."/>
            <person name="Cheng J.-F."/>
            <person name="Hugenholtz P."/>
            <person name="Woyke T."/>
            <person name="Wu D."/>
            <person name="Tindall B."/>
            <person name="Pomrenke H.G."/>
            <person name="Brambilla E."/>
            <person name="Klenk H.-P."/>
            <person name="Eisen J.A."/>
        </authorList>
    </citation>
    <scope>NUCLEOTIDE SEQUENCE [LARGE SCALE GENOMIC DNA]</scope>
    <source>
        <strain evidence="7">ATCC 49424 / DSM 5305 / JCM 21570 / NBRC 103401 / IFAM 1448</strain>
    </source>
</reference>
<evidence type="ECO:0000256" key="4">
    <source>
        <dbReference type="SAM" id="SignalP"/>
    </source>
</evidence>
<dbReference type="InterPro" id="IPR049492">
    <property type="entry name" value="BD-FAE-like_dom"/>
</dbReference>
<dbReference type="Pfam" id="PF20434">
    <property type="entry name" value="BD-FAE"/>
    <property type="match status" value="1"/>
</dbReference>
<dbReference type="eggNOG" id="COG0657">
    <property type="taxonomic scope" value="Bacteria"/>
</dbReference>
<proteinExistence type="inferred from homology"/>
<evidence type="ECO:0000313" key="6">
    <source>
        <dbReference type="EMBL" id="ADY62329.1"/>
    </source>
</evidence>
<organism evidence="6 7">
    <name type="scientific">Rubinisphaera brasiliensis (strain ATCC 49424 / DSM 5305 / JCM 21570 / IAM 15109 / NBRC 103401 / IFAM 1448)</name>
    <name type="common">Planctomyces brasiliensis</name>
    <dbReference type="NCBI Taxonomy" id="756272"/>
    <lineage>
        <taxon>Bacteria</taxon>
        <taxon>Pseudomonadati</taxon>
        <taxon>Planctomycetota</taxon>
        <taxon>Planctomycetia</taxon>
        <taxon>Planctomycetales</taxon>
        <taxon>Planctomycetaceae</taxon>
        <taxon>Rubinisphaera</taxon>
    </lineage>
</organism>
<evidence type="ECO:0000256" key="1">
    <source>
        <dbReference type="ARBA" id="ARBA00010515"/>
    </source>
</evidence>
<evidence type="ECO:0000256" key="2">
    <source>
        <dbReference type="ARBA" id="ARBA00022801"/>
    </source>
</evidence>
<dbReference type="AlphaFoldDB" id="F0SR78"/>
<dbReference type="Proteomes" id="UP000006860">
    <property type="component" value="Chromosome"/>
</dbReference>
<keyword evidence="4" id="KW-0732">Signal</keyword>
<dbReference type="EMBL" id="CP002546">
    <property type="protein sequence ID" value="ADY62329.1"/>
    <property type="molecule type" value="Genomic_DNA"/>
</dbReference>
<comment type="similarity">
    <text evidence="1">Belongs to the 'GDXG' lipolytic enzyme family.</text>
</comment>
<dbReference type="HOGENOM" id="CLU_012494_4_3_0"/>
<dbReference type="STRING" id="756272.Plabr_4758"/>
<gene>
    <name evidence="6" type="ordered locus">Plabr_4758</name>
</gene>
<protein>
    <submittedName>
        <fullName evidence="6">Alpha/beta hydrolase fold-3 domain protein</fullName>
    </submittedName>
</protein>
<dbReference type="PANTHER" id="PTHR48081:SF30">
    <property type="entry name" value="ACETYL-HYDROLASE LIPR-RELATED"/>
    <property type="match status" value="1"/>
</dbReference>
<dbReference type="GO" id="GO:0004806">
    <property type="term" value="F:triacylglycerol lipase activity"/>
    <property type="evidence" value="ECO:0007669"/>
    <property type="project" value="TreeGrafter"/>
</dbReference>
<evidence type="ECO:0000256" key="3">
    <source>
        <dbReference type="SAM" id="MobiDB-lite"/>
    </source>
</evidence>
<dbReference type="RefSeq" id="WP_013631033.1">
    <property type="nucleotide sequence ID" value="NC_015174.1"/>
</dbReference>
<keyword evidence="7" id="KW-1185">Reference proteome</keyword>
<dbReference type="KEGG" id="pbs:Plabr_4758"/>
<dbReference type="InterPro" id="IPR029058">
    <property type="entry name" value="AB_hydrolase_fold"/>
</dbReference>
<evidence type="ECO:0000313" key="7">
    <source>
        <dbReference type="Proteomes" id="UP000006860"/>
    </source>
</evidence>